<dbReference type="AlphaFoldDB" id="A0A2S1ES84"/>
<evidence type="ECO:0000313" key="4">
    <source>
        <dbReference type="EMBL" id="AWD62854.1"/>
    </source>
</evidence>
<dbReference type="Gene3D" id="3.40.50.2000">
    <property type="entry name" value="Glycogen Phosphorylase B"/>
    <property type="match status" value="2"/>
</dbReference>
<evidence type="ECO:0000313" key="5">
    <source>
        <dbReference type="Proteomes" id="UP000244369"/>
    </source>
</evidence>
<reference evidence="4 5" key="1">
    <citation type="submission" date="2018-03" db="EMBL/GenBank/DDBJ databases">
        <title>Complete Genome Sequence of the Chinese traditional Highland Barley wine Isolate Lactobacillus reuteri WHH1689.</title>
        <authorList>
            <person name="Chen S."/>
            <person name="Chen L."/>
            <person name="Chen L."/>
            <person name="Li Y."/>
        </authorList>
    </citation>
    <scope>NUCLEOTIDE SEQUENCE [LARGE SCALE GENOMIC DNA]</scope>
    <source>
        <strain evidence="4 5">WHH1689</strain>
    </source>
</reference>
<accession>A0A2S1ES84</accession>
<sequence length="337" mass="38515">MTNYVISWHDSANHGGSKAKQDVEFFLQNEGAKIIDTPSGKINKILFTYLKFPQEIKNIKNSTIVFQFPSGKPFLRRKMLDSIRKSSNKLIILIHDIECLRLNHEDGREKENQEELNQLKNCDGIISHNASMTKWLRQQGITVPIVNLEIFDYDNPQPINLSTPYEGSICFAGNLAKSSFLNQLKLDHKMVLFGSNPAESYHHNLFYKGIFSPNELPKRLTQNFGLVWDGPDVTSCTGPYGEYMQYNDPHKVSLYLSSGLPVIIWKKAALADFIEQNKLGIVIDNLNNLDNVLDRLSKNDYQKMKYNVDKISSGLRQGIYIKNAMTKILRIINKGEK</sequence>
<organism evidence="4 5">
    <name type="scientific">Limosilactobacillus reuteri</name>
    <name type="common">Lactobacillus reuteri</name>
    <dbReference type="NCBI Taxonomy" id="1598"/>
    <lineage>
        <taxon>Bacteria</taxon>
        <taxon>Bacillati</taxon>
        <taxon>Bacillota</taxon>
        <taxon>Bacilli</taxon>
        <taxon>Lactobacillales</taxon>
        <taxon>Lactobacillaceae</taxon>
        <taxon>Limosilactobacillus</taxon>
    </lineage>
</organism>
<keyword evidence="1" id="KW-0808">Transferase</keyword>
<evidence type="ECO:0000259" key="2">
    <source>
        <dbReference type="Pfam" id="PF26334"/>
    </source>
</evidence>
<gene>
    <name evidence="4" type="ORF">LWHH1689_1566</name>
</gene>
<dbReference type="InterPro" id="IPR058591">
    <property type="entry name" value="Gtf3_N"/>
</dbReference>
<evidence type="ECO:0000259" key="3">
    <source>
        <dbReference type="Pfam" id="PF26337"/>
    </source>
</evidence>
<protein>
    <submittedName>
        <fullName evidence="4">Nucleotide sugar synthetase-like protein</fullName>
    </submittedName>
</protein>
<dbReference type="PIRSF" id="PIRSF007023">
    <property type="entry name" value="UDP-Galf_transf"/>
    <property type="match status" value="1"/>
</dbReference>
<dbReference type="InterPro" id="IPR058592">
    <property type="entry name" value="Gtf3_C"/>
</dbReference>
<dbReference type="EMBL" id="CP027805">
    <property type="protein sequence ID" value="AWD62854.1"/>
    <property type="molecule type" value="Genomic_DNA"/>
</dbReference>
<dbReference type="Proteomes" id="UP000244369">
    <property type="component" value="Chromosome"/>
</dbReference>
<feature type="domain" description="Glucosyltransferase 3-like N-terminal" evidence="2">
    <location>
        <begin position="3"/>
        <end position="150"/>
    </location>
</feature>
<dbReference type="Pfam" id="PF26337">
    <property type="entry name" value="Gtf3_C"/>
    <property type="match status" value="1"/>
</dbReference>
<name>A0A2S1ES84_LIMRT</name>
<proteinExistence type="predicted"/>
<feature type="domain" description="Glucosyltransferase 3-like C-terminal" evidence="3">
    <location>
        <begin position="169"/>
        <end position="327"/>
    </location>
</feature>
<evidence type="ECO:0000256" key="1">
    <source>
        <dbReference type="ARBA" id="ARBA00022679"/>
    </source>
</evidence>
<dbReference type="Pfam" id="PF26334">
    <property type="entry name" value="Gtf3_N"/>
    <property type="match status" value="1"/>
</dbReference>